<dbReference type="GO" id="GO:0016853">
    <property type="term" value="F:isomerase activity"/>
    <property type="evidence" value="ECO:0007669"/>
    <property type="project" value="UniProtKB-KW"/>
</dbReference>
<dbReference type="UniPathway" id="UPA00128">
    <property type="reaction ID" value="UER00191"/>
</dbReference>
<feature type="site" description="Important for catalytic activity" evidence="5">
    <location>
        <position position="109"/>
    </location>
</feature>
<keyword evidence="5" id="KW-0511">Multifunctional enzyme</keyword>
<comment type="function">
    <text evidence="5">Catalyzes the two-step NADP-dependent conversion of GDP-4-dehydro-6-deoxy-D-mannose to GDP-fucose, involving an epimerase and a reductase reaction.</text>
</comment>
<keyword evidence="4 5" id="KW-0413">Isomerase</keyword>
<dbReference type="EC" id="1.1.1.271" evidence="5"/>
<organism evidence="7 8">
    <name type="scientific">Micavibrio aeruginosavorus</name>
    <dbReference type="NCBI Taxonomy" id="349221"/>
    <lineage>
        <taxon>Bacteria</taxon>
        <taxon>Pseudomonadati</taxon>
        <taxon>Bdellovibrionota</taxon>
        <taxon>Bdellovibrionia</taxon>
        <taxon>Bdellovibrionales</taxon>
        <taxon>Pseudobdellovibrionaceae</taxon>
        <taxon>Micavibrio</taxon>
    </lineage>
</organism>
<comment type="similarity">
    <text evidence="1 5">Belongs to the NAD(P)-dependent epimerase/dehydratase family. Fucose synthase subfamily.</text>
</comment>
<proteinExistence type="inferred from homology"/>
<dbReference type="Proteomes" id="UP000249739">
    <property type="component" value="Unassembled WGS sequence"/>
</dbReference>
<dbReference type="Pfam" id="PF01370">
    <property type="entry name" value="Epimerase"/>
    <property type="match status" value="1"/>
</dbReference>
<evidence type="ECO:0000256" key="2">
    <source>
        <dbReference type="ARBA" id="ARBA00022857"/>
    </source>
</evidence>
<feature type="binding site" evidence="5">
    <location>
        <position position="204"/>
    </location>
    <ligand>
        <name>substrate</name>
    </ligand>
</feature>
<evidence type="ECO:0000259" key="6">
    <source>
        <dbReference type="Pfam" id="PF01370"/>
    </source>
</evidence>
<feature type="binding site" evidence="5">
    <location>
        <begin position="107"/>
        <end position="110"/>
    </location>
    <ligand>
        <name>NADP(+)</name>
        <dbReference type="ChEBI" id="CHEBI:58349"/>
    </ligand>
</feature>
<comment type="caution">
    <text evidence="7">The sequence shown here is derived from an EMBL/GenBank/DDBJ whole genome shotgun (WGS) entry which is preliminary data.</text>
</comment>
<feature type="binding site" evidence="5">
    <location>
        <position position="181"/>
    </location>
    <ligand>
        <name>NADP(+)</name>
        <dbReference type="ChEBI" id="CHEBI:58349"/>
    </ligand>
</feature>
<evidence type="ECO:0000256" key="4">
    <source>
        <dbReference type="ARBA" id="ARBA00023235"/>
    </source>
</evidence>
<dbReference type="EMBL" id="QFOT01000016">
    <property type="protein sequence ID" value="PZP56741.1"/>
    <property type="molecule type" value="Genomic_DNA"/>
</dbReference>
<comment type="catalytic activity">
    <reaction evidence="5">
        <text>GDP-beta-L-fucose + NADP(+) = GDP-4-dehydro-alpha-D-rhamnose + NADPH + H(+)</text>
        <dbReference type="Rhea" id="RHEA:18885"/>
        <dbReference type="ChEBI" id="CHEBI:15378"/>
        <dbReference type="ChEBI" id="CHEBI:57273"/>
        <dbReference type="ChEBI" id="CHEBI:57783"/>
        <dbReference type="ChEBI" id="CHEBI:57964"/>
        <dbReference type="ChEBI" id="CHEBI:58349"/>
        <dbReference type="EC" id="1.1.1.271"/>
    </reaction>
</comment>
<gene>
    <name evidence="5" type="primary">fcl</name>
    <name evidence="7" type="ORF">DI586_02625</name>
</gene>
<accession>A0A2W5FLD4</accession>
<dbReference type="GO" id="GO:0050577">
    <property type="term" value="F:GDP-L-fucose synthase activity"/>
    <property type="evidence" value="ECO:0007669"/>
    <property type="project" value="UniProtKB-UniRule"/>
</dbReference>
<feature type="binding site" evidence="5">
    <location>
        <position position="211"/>
    </location>
    <ligand>
        <name>substrate</name>
    </ligand>
</feature>
<evidence type="ECO:0000256" key="5">
    <source>
        <dbReference type="HAMAP-Rule" id="MF_00956"/>
    </source>
</evidence>
<dbReference type="InterPro" id="IPR001509">
    <property type="entry name" value="Epimerase_deHydtase"/>
</dbReference>
<feature type="binding site" evidence="5">
    <location>
        <position position="271"/>
    </location>
    <ligand>
        <name>substrate</name>
    </ligand>
</feature>
<dbReference type="Gene3D" id="3.90.25.10">
    <property type="entry name" value="UDP-galactose 4-epimerase, domain 1"/>
    <property type="match status" value="1"/>
</dbReference>
<feature type="binding site" evidence="5">
    <location>
        <position position="189"/>
    </location>
    <ligand>
        <name>substrate</name>
    </ligand>
</feature>
<comment type="pathway">
    <text evidence="5">Nucleotide-sugar biosynthesis; GDP-L-fucose biosynthesis via de novo pathway; GDP-L-fucose from GDP-alpha-D-mannose: step 2/2.</text>
</comment>
<dbReference type="PANTHER" id="PTHR43238">
    <property type="entry name" value="GDP-L-FUCOSE SYNTHASE"/>
    <property type="match status" value="1"/>
</dbReference>
<dbReference type="InterPro" id="IPR036291">
    <property type="entry name" value="NAD(P)-bd_dom_sf"/>
</dbReference>
<feature type="domain" description="NAD-dependent epimerase/dehydratase" evidence="6">
    <location>
        <begin position="9"/>
        <end position="239"/>
    </location>
</feature>
<sequence length="312" mass="34662">MFDISGKKIWIAGHSGLVGAALVSKFSSLDCKILTASRAELDLTRQEQAEDWISLQKPDVIIIAAAKVGGIGENAAKPAEFIFDNLAIAQNIIHGAYRSRVQKLVFLGSSCIYPKFAEQPIREEELLSGGLESTNEAYAIAKIAGIKLCQFYRRQYGCDFISLMPCNIYGPNDRWAEARAHVIPAVISRLHKAKMEELAEVEIWGSGKPMREFLHADDLAAAVFIALRNYSEELHLNCGSGEEISIYDLARMIAGIVGYEGELRFNQNMPDGTPRKILDSGRLRDLGWTPEIDLEIGLKAAYRDFLNFVNHI</sequence>
<evidence type="ECO:0000313" key="8">
    <source>
        <dbReference type="Proteomes" id="UP000249739"/>
    </source>
</evidence>
<dbReference type="SUPFAM" id="SSF51735">
    <property type="entry name" value="NAD(P)-binding Rossmann-fold domains"/>
    <property type="match status" value="1"/>
</dbReference>
<dbReference type="CDD" id="cd05239">
    <property type="entry name" value="GDP_FS_SDR_e"/>
    <property type="match status" value="1"/>
</dbReference>
<feature type="active site" description="Proton donor/acceptor" evidence="5">
    <location>
        <position position="138"/>
    </location>
</feature>
<dbReference type="Gene3D" id="3.40.50.720">
    <property type="entry name" value="NAD(P)-binding Rossmann-like Domain"/>
    <property type="match status" value="1"/>
</dbReference>
<evidence type="ECO:0000313" key="7">
    <source>
        <dbReference type="EMBL" id="PZP56741.1"/>
    </source>
</evidence>
<keyword evidence="2 5" id="KW-0521">NADP</keyword>
<protein>
    <recommendedName>
        <fullName evidence="5">GDP-L-fucose synthase</fullName>
        <ecNumber evidence="5">1.1.1.271</ecNumber>
    </recommendedName>
    <alternativeName>
        <fullName evidence="5">GDP-4-keto-6-deoxy-D-mannose-3,5-epimerase-4-reductase</fullName>
    </alternativeName>
</protein>
<dbReference type="PANTHER" id="PTHR43238:SF1">
    <property type="entry name" value="GDP-L-FUCOSE SYNTHASE"/>
    <property type="match status" value="1"/>
</dbReference>
<reference evidence="7 8" key="1">
    <citation type="submission" date="2017-08" db="EMBL/GenBank/DDBJ databases">
        <title>Infants hospitalized years apart are colonized by the same room-sourced microbial strains.</title>
        <authorList>
            <person name="Brooks B."/>
            <person name="Olm M.R."/>
            <person name="Firek B.A."/>
            <person name="Baker R."/>
            <person name="Thomas B.C."/>
            <person name="Morowitz M.J."/>
            <person name="Banfield J.F."/>
        </authorList>
    </citation>
    <scope>NUCLEOTIDE SEQUENCE [LARGE SCALE GENOMIC DNA]</scope>
    <source>
        <strain evidence="7">S2_006_000_R2_64</strain>
    </source>
</reference>
<dbReference type="GO" id="GO:0042351">
    <property type="term" value="P:'de novo' GDP-L-fucose biosynthetic process"/>
    <property type="evidence" value="ECO:0007669"/>
    <property type="project" value="UniProtKB-UniRule"/>
</dbReference>
<dbReference type="AlphaFoldDB" id="A0A2W5FLD4"/>
<dbReference type="GO" id="GO:0070401">
    <property type="term" value="F:NADP+ binding"/>
    <property type="evidence" value="ECO:0007669"/>
    <property type="project" value="UniProtKB-UniRule"/>
</dbReference>
<dbReference type="HAMAP" id="MF_00956">
    <property type="entry name" value="GDP_fucose_synth"/>
    <property type="match status" value="1"/>
</dbReference>
<feature type="binding site" evidence="5">
    <location>
        <position position="142"/>
    </location>
    <ligand>
        <name>NADP(+)</name>
        <dbReference type="ChEBI" id="CHEBI:58349"/>
    </ligand>
</feature>
<feature type="binding site" evidence="5">
    <location>
        <begin position="165"/>
        <end position="168"/>
    </location>
    <ligand>
        <name>NADP(+)</name>
        <dbReference type="ChEBI" id="CHEBI:58349"/>
    </ligand>
</feature>
<evidence type="ECO:0000256" key="1">
    <source>
        <dbReference type="ARBA" id="ARBA00005959"/>
    </source>
</evidence>
<feature type="binding site" evidence="5">
    <location>
        <begin position="13"/>
        <end position="19"/>
    </location>
    <ligand>
        <name>NADP(+)</name>
        <dbReference type="ChEBI" id="CHEBI:58349"/>
    </ligand>
</feature>
<keyword evidence="3 5" id="KW-0560">Oxidoreductase</keyword>
<dbReference type="InterPro" id="IPR028614">
    <property type="entry name" value="GDP_fucose/colitose_synth"/>
</dbReference>
<evidence type="ECO:0000256" key="3">
    <source>
        <dbReference type="ARBA" id="ARBA00023002"/>
    </source>
</evidence>
<name>A0A2W5FLD4_9BACT</name>
<feature type="site" description="Important for catalytic activity" evidence="5">
    <location>
        <position position="111"/>
    </location>
</feature>